<feature type="repeat" description="ANK" evidence="3">
    <location>
        <begin position="84"/>
        <end position="117"/>
    </location>
</feature>
<keyword evidence="1" id="KW-0677">Repeat</keyword>
<feature type="domain" description="BTB" evidence="5">
    <location>
        <begin position="298"/>
        <end position="364"/>
    </location>
</feature>
<dbReference type="OrthoDB" id="194358at2759"/>
<evidence type="ECO:0000256" key="4">
    <source>
        <dbReference type="SAM" id="Coils"/>
    </source>
</evidence>
<dbReference type="SUPFAM" id="SSF54695">
    <property type="entry name" value="POZ domain"/>
    <property type="match status" value="1"/>
</dbReference>
<organism evidence="6 7">
    <name type="scientific">Anaeramoeba ignava</name>
    <name type="common">Anaerobic marine amoeba</name>
    <dbReference type="NCBI Taxonomy" id="1746090"/>
    <lineage>
        <taxon>Eukaryota</taxon>
        <taxon>Metamonada</taxon>
        <taxon>Anaeramoebidae</taxon>
        <taxon>Anaeramoeba</taxon>
    </lineage>
</organism>
<dbReference type="InterPro" id="IPR051637">
    <property type="entry name" value="Ank_repeat_dom-contain_49"/>
</dbReference>
<dbReference type="Gene3D" id="3.30.710.10">
    <property type="entry name" value="Potassium Channel Kv1.1, Chain A"/>
    <property type="match status" value="1"/>
</dbReference>
<dbReference type="Pfam" id="PF12796">
    <property type="entry name" value="Ank_2"/>
    <property type="match status" value="1"/>
</dbReference>
<dbReference type="SMART" id="SM00225">
    <property type="entry name" value="BTB"/>
    <property type="match status" value="1"/>
</dbReference>
<keyword evidence="7" id="KW-1185">Reference proteome</keyword>
<dbReference type="Gene3D" id="1.25.40.20">
    <property type="entry name" value="Ankyrin repeat-containing domain"/>
    <property type="match status" value="1"/>
</dbReference>
<dbReference type="PANTHER" id="PTHR24180:SF45">
    <property type="entry name" value="POLY [ADP-RIBOSE] POLYMERASE TANKYRASE"/>
    <property type="match status" value="1"/>
</dbReference>
<dbReference type="EMBL" id="JAPDFW010000063">
    <property type="protein sequence ID" value="KAJ5075919.1"/>
    <property type="molecule type" value="Genomic_DNA"/>
</dbReference>
<evidence type="ECO:0000256" key="2">
    <source>
        <dbReference type="ARBA" id="ARBA00023043"/>
    </source>
</evidence>
<dbReference type="Pfam" id="PF00651">
    <property type="entry name" value="BTB"/>
    <property type="match status" value="1"/>
</dbReference>
<gene>
    <name evidence="6" type="ORF">M0811_06781</name>
</gene>
<sequence>MDEIPLHIALKNKYPNEIIELLISKENKYPKEIIELLISKGSDINSKNKWNEIPLHIALKNKYPNEIIELLISKGSDINSKNNENEIPLHIALKNQYPKEIIKLLISKGSDINSKNNQNEIPLHIALKNKYPKEIIELLISKYIEIKSNDGEIIKAHKQILLIRFNNNQTILTRFINICRRKSKEIIQFSLNFLYTGFIDFDKFIEKFNQKFNQNETNDSNSNYQFLFSNKIEIEKIQKEEQELILNQIENQNEKFKKGLIYDLFEQTGFDLKWIKEKEGIKGILKDFEQFYQQNETKDFTIIVEEKEIKVHKLILQIRSELFKGMFLSVNDLSNQVHDYSEKSFETINQLIYFLYNDKIDETKITKENIEEFTDLKDFYQLNQKSILGSYLLDYYSKSFSKN</sequence>
<dbReference type="InterPro" id="IPR002110">
    <property type="entry name" value="Ankyrin_rpt"/>
</dbReference>
<keyword evidence="4" id="KW-0175">Coiled coil</keyword>
<evidence type="ECO:0000313" key="7">
    <source>
        <dbReference type="Proteomes" id="UP001149090"/>
    </source>
</evidence>
<dbReference type="InterPro" id="IPR011333">
    <property type="entry name" value="SKP1/BTB/POZ_sf"/>
</dbReference>
<feature type="repeat" description="ANK" evidence="3">
    <location>
        <begin position="50"/>
        <end position="83"/>
    </location>
</feature>
<protein>
    <submittedName>
        <fullName evidence="6">Ankyrin repeat-containing protein</fullName>
    </submittedName>
</protein>
<accession>A0A9Q0LP23</accession>
<dbReference type="InterPro" id="IPR036770">
    <property type="entry name" value="Ankyrin_rpt-contain_sf"/>
</dbReference>
<dbReference type="PROSITE" id="PS50088">
    <property type="entry name" value="ANK_REPEAT"/>
    <property type="match status" value="2"/>
</dbReference>
<dbReference type="PROSITE" id="PS50097">
    <property type="entry name" value="BTB"/>
    <property type="match status" value="1"/>
</dbReference>
<name>A0A9Q0LP23_ANAIG</name>
<feature type="coiled-coil region" evidence="4">
    <location>
        <begin position="232"/>
        <end position="259"/>
    </location>
</feature>
<dbReference type="Proteomes" id="UP001149090">
    <property type="component" value="Unassembled WGS sequence"/>
</dbReference>
<evidence type="ECO:0000259" key="5">
    <source>
        <dbReference type="PROSITE" id="PS50097"/>
    </source>
</evidence>
<evidence type="ECO:0000313" key="6">
    <source>
        <dbReference type="EMBL" id="KAJ5075919.1"/>
    </source>
</evidence>
<reference evidence="6" key="1">
    <citation type="submission" date="2022-10" db="EMBL/GenBank/DDBJ databases">
        <title>Novel sulphate-reducing endosymbionts in the free-living metamonad Anaeramoeba.</title>
        <authorList>
            <person name="Jerlstrom-Hultqvist J."/>
            <person name="Cepicka I."/>
            <person name="Gallot-Lavallee L."/>
            <person name="Salas-Leiva D."/>
            <person name="Curtis B.A."/>
            <person name="Zahonova K."/>
            <person name="Pipaliya S."/>
            <person name="Dacks J."/>
            <person name="Roger A.J."/>
        </authorList>
    </citation>
    <scope>NUCLEOTIDE SEQUENCE</scope>
    <source>
        <strain evidence="6">BMAN</strain>
    </source>
</reference>
<proteinExistence type="predicted"/>
<keyword evidence="2 3" id="KW-0040">ANK repeat</keyword>
<dbReference type="CDD" id="cd18186">
    <property type="entry name" value="BTB_POZ_ZBTB_KLHL-like"/>
    <property type="match status" value="1"/>
</dbReference>
<dbReference type="SMART" id="SM00248">
    <property type="entry name" value="ANK"/>
    <property type="match status" value="4"/>
</dbReference>
<dbReference type="PANTHER" id="PTHR24180">
    <property type="entry name" value="CYCLIN-DEPENDENT KINASE INHIBITOR 2C-RELATED"/>
    <property type="match status" value="1"/>
</dbReference>
<dbReference type="PROSITE" id="PS50297">
    <property type="entry name" value="ANK_REP_REGION"/>
    <property type="match status" value="2"/>
</dbReference>
<evidence type="ECO:0000256" key="1">
    <source>
        <dbReference type="ARBA" id="ARBA00022737"/>
    </source>
</evidence>
<dbReference type="SUPFAM" id="SSF48403">
    <property type="entry name" value="Ankyrin repeat"/>
    <property type="match status" value="1"/>
</dbReference>
<dbReference type="InterPro" id="IPR000210">
    <property type="entry name" value="BTB/POZ_dom"/>
</dbReference>
<evidence type="ECO:0000256" key="3">
    <source>
        <dbReference type="PROSITE-ProRule" id="PRU00023"/>
    </source>
</evidence>
<comment type="caution">
    <text evidence="6">The sequence shown here is derived from an EMBL/GenBank/DDBJ whole genome shotgun (WGS) entry which is preliminary data.</text>
</comment>
<dbReference type="AlphaFoldDB" id="A0A9Q0LP23"/>